<dbReference type="InterPro" id="IPR006626">
    <property type="entry name" value="PbH1"/>
</dbReference>
<dbReference type="Proteomes" id="UP001216907">
    <property type="component" value="Unassembled WGS sequence"/>
</dbReference>
<evidence type="ECO:0000313" key="2">
    <source>
        <dbReference type="EMBL" id="MDG3005783.1"/>
    </source>
</evidence>
<organism evidence="2 3">
    <name type="scientific">Paludisphaera mucosa</name>
    <dbReference type="NCBI Taxonomy" id="3030827"/>
    <lineage>
        <taxon>Bacteria</taxon>
        <taxon>Pseudomonadati</taxon>
        <taxon>Planctomycetota</taxon>
        <taxon>Planctomycetia</taxon>
        <taxon>Isosphaerales</taxon>
        <taxon>Isosphaeraceae</taxon>
        <taxon>Paludisphaera</taxon>
    </lineage>
</organism>
<comment type="caution">
    <text evidence="2">The sequence shown here is derived from an EMBL/GenBank/DDBJ whole genome shotgun (WGS) entry which is preliminary data.</text>
</comment>
<evidence type="ECO:0000256" key="1">
    <source>
        <dbReference type="SAM" id="MobiDB-lite"/>
    </source>
</evidence>
<gene>
    <name evidence="2" type="ORF">PZE19_18505</name>
</gene>
<dbReference type="InterPro" id="IPR012334">
    <property type="entry name" value="Pectin_lyas_fold"/>
</dbReference>
<accession>A0ABT6FDX8</accession>
<proteinExistence type="predicted"/>
<reference evidence="2 3" key="1">
    <citation type="submission" date="2023-03" db="EMBL/GenBank/DDBJ databases">
        <title>Paludisphaera mucosa sp. nov. a novel planctomycete from northern fen.</title>
        <authorList>
            <person name="Ivanova A."/>
        </authorList>
    </citation>
    <scope>NUCLEOTIDE SEQUENCE [LARGE SCALE GENOMIC DNA]</scope>
    <source>
        <strain evidence="2 3">Pla2</strain>
    </source>
</reference>
<dbReference type="SMART" id="SM00710">
    <property type="entry name" value="PbH1"/>
    <property type="match status" value="30"/>
</dbReference>
<dbReference type="Gene3D" id="2.160.20.10">
    <property type="entry name" value="Single-stranded right-handed beta-helix, Pectin lyase-like"/>
    <property type="match status" value="3"/>
</dbReference>
<evidence type="ECO:0000313" key="3">
    <source>
        <dbReference type="Proteomes" id="UP001216907"/>
    </source>
</evidence>
<name>A0ABT6FDX8_9BACT</name>
<dbReference type="RefSeq" id="WP_277862113.1">
    <property type="nucleotide sequence ID" value="NZ_JARRAG010000002.1"/>
</dbReference>
<keyword evidence="3" id="KW-1185">Reference proteome</keyword>
<protein>
    <submittedName>
        <fullName evidence="2">Uncharacterized protein</fullName>
    </submittedName>
</protein>
<dbReference type="InterPro" id="IPR011050">
    <property type="entry name" value="Pectin_lyase_fold/virulence"/>
</dbReference>
<sequence>MTWSQRSPRRRPDRASQRLLARPAIEVCEDRILLTAFLVLNGDDAGPGSLRDVIQQANADASAPHTIAFDPAVTTIDLLSALDPIQRQVTINSTSRTDVAIDGGGGSFDGLTLAAGSDGSTVQFLTIRDFGGAGVRVRSSGDQILGNTLGADSEGLGEGVFIEGGANNIIGAAGSANVIGFTTVAGVLISGSTAAGNVVRANLIGADASNVARGNPIGVLINQAGSNTIGGSAAGSGNVIGNSATAAVQVLDSTAASVIAGNFIGMDASGAALGNVDGVQVFRSANVVVGGDAGDGNFIGNSSHAAVSIAGLGATGNTVLGNTIGFTPGSGVAASNAYGVVINDAAGNTIGGTTLGSANHVDASTLVGVQIFGPSATGNTILGNDIGSRGNDAISANEFGIQLNGAGGNTIGGTTSQAANTIGNSKTAGVQILGPKPAGDLVIGNRIGVGEANSAVGNLFGVQVVNSNDDRIGGTAPGEANLIGFNIQAGVSIFSGVRNLVQHNQYVGTNGALPGASSDINLAPTANGAIQPPAVSTASILGSDLTIRFSQDLVAGDVIEVYLFDPSLPGSRSFLDQGVIVAGSLDALTIPAGSLSNGQSLVVTATSATGTSAFSSVVLIADLLTVTNTFDSGSGSLHQAILNANALGGGNIVFAIPVGSTIDVPASLPLPTITARVAFAAIAADLLAIQGDGSIFDGFVFGSGSDDSLIENLTIRGFGGAGVRILSSDTAVQGDTFDANGVGVVLAGATGVVAANFFGTEAGVGNGVGVLIQGPDNTLGGETLADANFIIRSSIAGVQISGPSATGDKIFNNAIGHASDPALSNAVGVMIVGAGGNFVGDVGKGNTIRNNRQQGVSVQAGDQNTILSNVYIANGGDDASSIFIAPGANSGLLPLDVLSAARDADALSIQATVAPGQPVGGLSTLEIYQFRNGTGVLIQTVTGVSLVAGTQTIDVTAPGIDDADPILITITSAAGDTSAFSNPVRAVPPTVVVNTNDFGLGSLRNAIEYLNTHPDETNRTITFDLSRVERSGDFWVIPVIDGPLVVLLPMVIDAWGGAPSTDGFEAPEIRLRPQAAAEPPPFAPFQGLIFGGDSGGQAHGYSGSVVQGLGFDGFFDAAVTIETYHVTVRGNDFVGATEGGAFGVGVRIAGGFQNLVGGALESEGNHFGSLEVGVLIEGRFIEGQPPSEVASHENQVVGNRFGTDGFEDFGNTYGVFVSQSFGNKIAANWIGNSEAAGIEISGPDATLNLVTANFIGVVPTRSVDYKPGNFIGILIDGAGWNFIGRSTDDAGNVLLDSANVIGNNGVGIEIDGAPTEDSTPAAPLATSQFNTVAGNYIGADALDRDLGNGIGVAIRGGAVNFVGLRGDVWANVIGNSTNEGVLVDLVTISREGSPSYTIPAVGNVLQNNFLGTNPDGTSAPNTYGVRLASALGNVVGPPSGSVASTLLANVPDGANVISANRAAGVFLGAGSANNFVQGNLIGRAATLATAPFPGVFFAGNLGSGVVLAGGFQNVIGGLGALPAGSRAAGFGNLILGNLDGVDVDADATSGDWIRGNQISGSLLNGIAVQGDLGGATRILTIAENFIGTSFDGLTTRSASGEPTANGLNGIQIAPTGTWSPALQIADPAATPVILVASNLISGNGLSGVAVSDPIRSNASTLRYAKVLIDDNIVGLNLVGDATDAAGTPFGNVLDGVRIANAGGVQVGKAPTIGDPRSNVLSGNLGRGLEVAWTKSLPTFADAGDDFDVIGAMKIAVLGNVIGADLAGASASRDGRSTGNLSDGVFLLGNVVTVVQSNLVGGNRASGIHAAGVEGGFTGWLFIDGDDIGTNTAGADLYNGSDGVFLDGLEDADTSQVRVQIRGNNIGANRANGVQVLASRGVAITGNRIGAYGLIAGLAGAQELGNFSNGVFLNGSTGVTVGGTSEADRNIISGNRGSGVVINGSPETASGGNFILGNFIGASADGLRSVPNQNSGILVNGSAGNRIGTATAVVGENGGNLISGNRLYGVLIAGAGVGANGNSVAGNLIGTNRGGTAALPNSSDGVFILNAAGNMIGGLTASRNVISGNDAQGVRIFGAASIGNVIAGDYIGVGSDGRTAIGNQGNGVIIDNSGPNQVGPDTIVSEVTASTQSTSEGRNVISGNGQSGVQISGTTVSAAGTRVFNNFIGVDATASFAVPNRGPGVVLSGVSGVVVGSDFPVLRNIISGNGQGGVSLVSSQGGAPATRIIGNIIGLDGTGTTAIGNNGNGVALTGVSDVEVSGNVVSGNAFDGVQVFSPSSQAFADGNRIFGNYIGTNGAGSAGLGNRGGGVVLINGHGNVVGGVAANVISGNVGNGVDVEFQAGREREGNAAPNTIAGNLIGLDAGGSRRVGNGLFGVLLDNAVDTVVGYAAGGGVATLPGTLVPAAGAASNVISGNGLAGIYLTGRTQGTTIRGNFIGVDAQGRAFNDAGLGLDLYSNLAGVLVDAQASGNWIGGLKDDESGPLEGTGNIITQSAAGRVAGLIGVRVNSTGAVGNHIQSNLIGVDSRGRSGSSAVGVMLDNAQAIQVGGFRPKQAGIDMSSPSGNVITGNATAGVEISGTLAQKNVVVGNFVGTDVTGTTRPAPRFAPGSDPRYNPSQADGVLILQGSGNVVGAPGFGNLISGNGNGVNIASLDANAPASSANLVVGNTIGTDVAGFTALPNFGLGVFITAAVNNTIQGNLISANGLAGVQIFGGRSQLGGAGTAVTLGNTILANQIGTNAAGQVDFSVTNGTQVIHSIADHPQVTLPDGIVVTYGFQQHGVVVIGSSGNQVGLPGLGNLISGNILTGVYISRLDNALNVFASPVGNSVQSNRLVFDGVYGVFRYDAPNGNPVAESPAANANDFTGTPIPIGDFVTGVDVTTPQTTTDSILLGLNTGRSVPSGPRRVGRRTQAASATTVPARPAALQRPVMAQAARVRGGR</sequence>
<dbReference type="EMBL" id="JARRAG010000002">
    <property type="protein sequence ID" value="MDG3005783.1"/>
    <property type="molecule type" value="Genomic_DNA"/>
</dbReference>
<feature type="region of interest" description="Disordered" evidence="1">
    <location>
        <begin position="2898"/>
        <end position="2921"/>
    </location>
</feature>
<dbReference type="SUPFAM" id="SSF51126">
    <property type="entry name" value="Pectin lyase-like"/>
    <property type="match status" value="2"/>
</dbReference>